<name>A0A1G9KG09_9RHOB</name>
<accession>A0A1G9KG09</accession>
<sequence>MRNAVGFYWTLPVPWAGFKELPEGIEEAAKASRTIRYQCELIRHYAKDSNYQLVAEEVFLEIEPDRGSRYIREPLRRVEEICRANDAVLLYVDFSMVQNWRGHEPLSDWARETRIDFEKVWPDEILIDGRAFDPHKHFSAWRARQSEWTEGKEQRTSRALAVARQLRNGKQTYKAISEELNAQEIRSATGKPWTEESIRKLLGPKR</sequence>
<dbReference type="AlphaFoldDB" id="A0A1G9KG09"/>
<dbReference type="Proteomes" id="UP000199382">
    <property type="component" value="Unassembled WGS sequence"/>
</dbReference>
<gene>
    <name evidence="1" type="ORF">SAMN04488026_10888</name>
</gene>
<evidence type="ECO:0008006" key="3">
    <source>
        <dbReference type="Google" id="ProtNLM"/>
    </source>
</evidence>
<dbReference type="RefSeq" id="WP_093163686.1">
    <property type="nucleotide sequence ID" value="NZ_FNEK01000088.1"/>
</dbReference>
<dbReference type="EMBL" id="FNEK01000088">
    <property type="protein sequence ID" value="SDL48335.1"/>
    <property type="molecule type" value="Genomic_DNA"/>
</dbReference>
<reference evidence="1 2" key="1">
    <citation type="submission" date="2016-10" db="EMBL/GenBank/DDBJ databases">
        <authorList>
            <person name="de Groot N.N."/>
        </authorList>
    </citation>
    <scope>NUCLEOTIDE SEQUENCE [LARGE SCALE GENOMIC DNA]</scope>
    <source>
        <strain evidence="1 2">DSM 25294</strain>
    </source>
</reference>
<keyword evidence="2" id="KW-1185">Reference proteome</keyword>
<proteinExistence type="predicted"/>
<dbReference type="OrthoDB" id="7990239at2"/>
<evidence type="ECO:0000313" key="2">
    <source>
        <dbReference type="Proteomes" id="UP000199382"/>
    </source>
</evidence>
<organism evidence="1 2">
    <name type="scientific">Aliiruegeria lutimaris</name>
    <dbReference type="NCBI Taxonomy" id="571298"/>
    <lineage>
        <taxon>Bacteria</taxon>
        <taxon>Pseudomonadati</taxon>
        <taxon>Pseudomonadota</taxon>
        <taxon>Alphaproteobacteria</taxon>
        <taxon>Rhodobacterales</taxon>
        <taxon>Roseobacteraceae</taxon>
        <taxon>Aliiruegeria</taxon>
    </lineage>
</organism>
<protein>
    <recommendedName>
        <fullName evidence="3">Recombinase domain-containing protein</fullName>
    </recommendedName>
</protein>
<evidence type="ECO:0000313" key="1">
    <source>
        <dbReference type="EMBL" id="SDL48335.1"/>
    </source>
</evidence>